<dbReference type="EMBL" id="CADCVJ010000189">
    <property type="protein sequence ID" value="CAA9484393.1"/>
    <property type="molecule type" value="Genomic_DNA"/>
</dbReference>
<sequence length="321" mass="34309">MAGRALVTGASGFIGGRLARELASAGWEVRGLVRDRSTPRASALERSGIALHEGDVLRPETLRGAGRGVDVAYYLIHSMGRGAAKDFEASELAAATAFARMAREEGVERVVYLGGLGDRPQSKHLRSRHRTALALAEHGPPLTYFRAGMVVGAESESYRTLRFLVQRLPAMIAPAWLQNATQPIAIDDTLRYLVQAPAVAASAGREVQIGGPDVLAYGEMLDRMATALGLRPRPRVPVPLITPWLSSLWIGLVTPVDAGVARPLVEGLAVPTVVDDFSGARLFDVEPIGFDEALRRAIAEEQSARSAVALTTPRSGRQPAP</sequence>
<gene>
    <name evidence="3" type="ORF">AVDCRST_MAG38-2230</name>
</gene>
<evidence type="ECO:0000259" key="2">
    <source>
        <dbReference type="Pfam" id="PF05368"/>
    </source>
</evidence>
<accession>A0A6J4RX53</accession>
<feature type="domain" description="NmrA-like" evidence="2">
    <location>
        <begin position="4"/>
        <end position="129"/>
    </location>
</feature>
<dbReference type="AlphaFoldDB" id="A0A6J4RX53"/>
<dbReference type="GO" id="GO:0044877">
    <property type="term" value="F:protein-containing complex binding"/>
    <property type="evidence" value="ECO:0007669"/>
    <property type="project" value="TreeGrafter"/>
</dbReference>
<name>A0A6J4RX53_9ACTN</name>
<dbReference type="PANTHER" id="PTHR12126:SF11">
    <property type="entry name" value="NADH DEHYDROGENASE [UBIQUINONE] 1 ALPHA SUBCOMPLEX SUBUNIT 9, MITOCHONDRIAL"/>
    <property type="match status" value="1"/>
</dbReference>
<dbReference type="InterPro" id="IPR036291">
    <property type="entry name" value="NAD(P)-bd_dom_sf"/>
</dbReference>
<dbReference type="InterPro" id="IPR051207">
    <property type="entry name" value="ComplexI_NDUFA9_subunit"/>
</dbReference>
<reference evidence="3" key="1">
    <citation type="submission" date="2020-02" db="EMBL/GenBank/DDBJ databases">
        <authorList>
            <person name="Meier V. D."/>
        </authorList>
    </citation>
    <scope>NUCLEOTIDE SEQUENCE</scope>
    <source>
        <strain evidence="3">AVDCRST_MAG38</strain>
    </source>
</reference>
<protein>
    <submittedName>
        <fullName evidence="3">Nucleoside-diphosphate-sugar epimerase</fullName>
    </submittedName>
</protein>
<evidence type="ECO:0000256" key="1">
    <source>
        <dbReference type="SAM" id="MobiDB-lite"/>
    </source>
</evidence>
<dbReference type="PANTHER" id="PTHR12126">
    <property type="entry name" value="NADH-UBIQUINONE OXIDOREDUCTASE 39 KDA SUBUNIT-RELATED"/>
    <property type="match status" value="1"/>
</dbReference>
<feature type="region of interest" description="Disordered" evidence="1">
    <location>
        <begin position="302"/>
        <end position="321"/>
    </location>
</feature>
<dbReference type="InterPro" id="IPR008030">
    <property type="entry name" value="NmrA-like"/>
</dbReference>
<organism evidence="3">
    <name type="scientific">uncultured Solirubrobacteraceae bacterium</name>
    <dbReference type="NCBI Taxonomy" id="1162706"/>
    <lineage>
        <taxon>Bacteria</taxon>
        <taxon>Bacillati</taxon>
        <taxon>Actinomycetota</taxon>
        <taxon>Thermoleophilia</taxon>
        <taxon>Solirubrobacterales</taxon>
        <taxon>Solirubrobacteraceae</taxon>
        <taxon>environmental samples</taxon>
    </lineage>
</organism>
<evidence type="ECO:0000313" key="3">
    <source>
        <dbReference type="EMBL" id="CAA9484393.1"/>
    </source>
</evidence>
<dbReference type="Gene3D" id="3.40.50.720">
    <property type="entry name" value="NAD(P)-binding Rossmann-like Domain"/>
    <property type="match status" value="1"/>
</dbReference>
<dbReference type="SUPFAM" id="SSF51735">
    <property type="entry name" value="NAD(P)-binding Rossmann-fold domains"/>
    <property type="match status" value="1"/>
</dbReference>
<proteinExistence type="predicted"/>
<dbReference type="Pfam" id="PF05368">
    <property type="entry name" value="NmrA"/>
    <property type="match status" value="1"/>
</dbReference>